<dbReference type="InterPro" id="IPR008271">
    <property type="entry name" value="Ser/Thr_kinase_AS"/>
</dbReference>
<dbReference type="PANTHER" id="PTHR24346:SF36">
    <property type="entry name" value="SERINE_THREONINE-PROTEIN KINASE BRSK1 ISOFORM X1-RELATED"/>
    <property type="match status" value="1"/>
</dbReference>
<keyword evidence="6" id="KW-0479">Metal-binding</keyword>
<feature type="region of interest" description="Disordered" evidence="15">
    <location>
        <begin position="652"/>
        <end position="677"/>
    </location>
</feature>
<evidence type="ECO:0000259" key="16">
    <source>
        <dbReference type="PROSITE" id="PS50011"/>
    </source>
</evidence>
<feature type="compositionally biased region" description="Low complexity" evidence="15">
    <location>
        <begin position="430"/>
        <end position="442"/>
    </location>
</feature>
<keyword evidence="4" id="KW-0723">Serine/threonine-protein kinase</keyword>
<dbReference type="KEGG" id="epa:110233655"/>
<proteinExistence type="inferred from homology"/>
<dbReference type="OrthoDB" id="193931at2759"/>
<dbReference type="CDD" id="cd14340">
    <property type="entry name" value="UBA_BRSK"/>
    <property type="match status" value="1"/>
</dbReference>
<evidence type="ECO:0000256" key="13">
    <source>
        <dbReference type="ARBA" id="ARBA00048679"/>
    </source>
</evidence>
<evidence type="ECO:0000256" key="10">
    <source>
        <dbReference type="ARBA" id="ARBA00022842"/>
    </source>
</evidence>
<dbReference type="InterPro" id="IPR017441">
    <property type="entry name" value="Protein_kinase_ATP_BS"/>
</dbReference>
<dbReference type="GO" id="GO:0005737">
    <property type="term" value="C:cytoplasm"/>
    <property type="evidence" value="ECO:0007669"/>
    <property type="project" value="TreeGrafter"/>
</dbReference>
<evidence type="ECO:0000313" key="17">
    <source>
        <dbReference type="EnsemblMetazoa" id="XP_020894631.1"/>
    </source>
</evidence>
<evidence type="ECO:0000256" key="15">
    <source>
        <dbReference type="SAM" id="MobiDB-lite"/>
    </source>
</evidence>
<keyword evidence="7 14" id="KW-0547">Nucleotide-binding</keyword>
<evidence type="ECO:0000256" key="4">
    <source>
        <dbReference type="ARBA" id="ARBA00022527"/>
    </source>
</evidence>
<keyword evidence="10" id="KW-0460">Magnesium</keyword>
<evidence type="ECO:0000256" key="5">
    <source>
        <dbReference type="ARBA" id="ARBA00022679"/>
    </source>
</evidence>
<dbReference type="FunFam" id="1.10.510.10:FF:000064">
    <property type="entry name" value="BR serine/threonine-protein kinase 2"/>
    <property type="match status" value="1"/>
</dbReference>
<feature type="region of interest" description="Disordered" evidence="15">
    <location>
        <begin position="356"/>
        <end position="482"/>
    </location>
</feature>
<comment type="cofactor">
    <cofactor evidence="1">
        <name>Mg(2+)</name>
        <dbReference type="ChEBI" id="CHEBI:18420"/>
    </cofactor>
</comment>
<dbReference type="CDD" id="cd14081">
    <property type="entry name" value="STKc_BRSK1_2"/>
    <property type="match status" value="1"/>
</dbReference>
<dbReference type="RefSeq" id="XP_020894631.1">
    <property type="nucleotide sequence ID" value="XM_021038972.2"/>
</dbReference>
<dbReference type="PROSITE" id="PS50011">
    <property type="entry name" value="PROTEIN_KINASE_DOM"/>
    <property type="match status" value="1"/>
</dbReference>
<dbReference type="InterPro" id="IPR000719">
    <property type="entry name" value="Prot_kinase_dom"/>
</dbReference>
<dbReference type="EnsemblMetazoa" id="XM_021038972.2">
    <property type="protein sequence ID" value="XP_020894631.1"/>
    <property type="gene ID" value="LOC110233655"/>
</dbReference>
<dbReference type="GO" id="GO:0046872">
    <property type="term" value="F:metal ion binding"/>
    <property type="evidence" value="ECO:0007669"/>
    <property type="project" value="UniProtKB-KW"/>
</dbReference>
<feature type="compositionally biased region" description="Low complexity" evidence="15">
    <location>
        <begin position="411"/>
        <end position="423"/>
    </location>
</feature>
<feature type="binding site" evidence="14">
    <location>
        <position position="41"/>
    </location>
    <ligand>
        <name>ATP</name>
        <dbReference type="ChEBI" id="CHEBI:30616"/>
    </ligand>
</feature>
<evidence type="ECO:0000256" key="3">
    <source>
        <dbReference type="ARBA" id="ARBA00012513"/>
    </source>
</evidence>
<evidence type="ECO:0000256" key="2">
    <source>
        <dbReference type="ARBA" id="ARBA00006234"/>
    </source>
</evidence>
<name>A0A913WVA9_EXADI</name>
<dbReference type="InterPro" id="IPR048622">
    <property type="entry name" value="BRSK1_2-like_UBA"/>
</dbReference>
<evidence type="ECO:0000256" key="6">
    <source>
        <dbReference type="ARBA" id="ARBA00022723"/>
    </source>
</evidence>
<dbReference type="GO" id="GO:0007399">
    <property type="term" value="P:nervous system development"/>
    <property type="evidence" value="ECO:0007669"/>
    <property type="project" value="UniProtKB-KW"/>
</dbReference>
<dbReference type="Pfam" id="PF21122">
    <property type="entry name" value="KA1_BRSK"/>
    <property type="match status" value="1"/>
</dbReference>
<evidence type="ECO:0000256" key="12">
    <source>
        <dbReference type="ARBA" id="ARBA00047899"/>
    </source>
</evidence>
<reference evidence="17" key="1">
    <citation type="submission" date="2022-11" db="UniProtKB">
        <authorList>
            <consortium name="EnsemblMetazoa"/>
        </authorList>
    </citation>
    <scope>IDENTIFICATION</scope>
</reference>
<protein>
    <recommendedName>
        <fullName evidence="3">non-specific serine/threonine protein kinase</fullName>
        <ecNumber evidence="3">2.7.11.1</ecNumber>
    </recommendedName>
</protein>
<comment type="catalytic activity">
    <reaction evidence="13">
        <text>L-seryl-[protein] + ATP = O-phospho-L-seryl-[protein] + ADP + H(+)</text>
        <dbReference type="Rhea" id="RHEA:17989"/>
        <dbReference type="Rhea" id="RHEA-COMP:9863"/>
        <dbReference type="Rhea" id="RHEA-COMP:11604"/>
        <dbReference type="ChEBI" id="CHEBI:15378"/>
        <dbReference type="ChEBI" id="CHEBI:29999"/>
        <dbReference type="ChEBI" id="CHEBI:30616"/>
        <dbReference type="ChEBI" id="CHEBI:83421"/>
        <dbReference type="ChEBI" id="CHEBI:456216"/>
        <dbReference type="EC" id="2.7.11.1"/>
    </reaction>
</comment>
<organism evidence="17 18">
    <name type="scientific">Exaiptasia diaphana</name>
    <name type="common">Tropical sea anemone</name>
    <name type="synonym">Aiptasia pulchella</name>
    <dbReference type="NCBI Taxonomy" id="2652724"/>
    <lineage>
        <taxon>Eukaryota</taxon>
        <taxon>Metazoa</taxon>
        <taxon>Cnidaria</taxon>
        <taxon>Anthozoa</taxon>
        <taxon>Hexacorallia</taxon>
        <taxon>Actiniaria</taxon>
        <taxon>Aiptasiidae</taxon>
        <taxon>Exaiptasia</taxon>
    </lineage>
</organism>
<evidence type="ECO:0000256" key="11">
    <source>
        <dbReference type="ARBA" id="ARBA00022902"/>
    </source>
</evidence>
<accession>A0A913WVA9</accession>
<comment type="similarity">
    <text evidence="2">Belongs to the protein kinase superfamily. CAMK Ser/Thr protein kinase family. SNF1 subfamily.</text>
</comment>
<dbReference type="PROSITE" id="PS00107">
    <property type="entry name" value="PROTEIN_KINASE_ATP"/>
    <property type="match status" value="1"/>
</dbReference>
<evidence type="ECO:0000256" key="1">
    <source>
        <dbReference type="ARBA" id="ARBA00001946"/>
    </source>
</evidence>
<dbReference type="Proteomes" id="UP000887567">
    <property type="component" value="Unplaced"/>
</dbReference>
<dbReference type="Gene3D" id="1.10.510.10">
    <property type="entry name" value="Transferase(Phosphotransferase) domain 1"/>
    <property type="match status" value="1"/>
</dbReference>
<dbReference type="AlphaFoldDB" id="A0A913WVA9"/>
<dbReference type="FunFam" id="3.30.200.20:FF:000003">
    <property type="entry name" value="Non-specific serine/threonine protein kinase"/>
    <property type="match status" value="1"/>
</dbReference>
<dbReference type="GO" id="GO:0005524">
    <property type="term" value="F:ATP binding"/>
    <property type="evidence" value="ECO:0007669"/>
    <property type="project" value="UniProtKB-UniRule"/>
</dbReference>
<dbReference type="SUPFAM" id="SSF56112">
    <property type="entry name" value="Protein kinase-like (PK-like)"/>
    <property type="match status" value="1"/>
</dbReference>
<dbReference type="GeneID" id="110233655"/>
<dbReference type="PANTHER" id="PTHR24346">
    <property type="entry name" value="MAP/MICROTUBULE AFFINITY-REGULATING KINASE"/>
    <property type="match status" value="1"/>
</dbReference>
<dbReference type="EC" id="2.7.11.1" evidence="3"/>
<dbReference type="GO" id="GO:0035556">
    <property type="term" value="P:intracellular signal transduction"/>
    <property type="evidence" value="ECO:0007669"/>
    <property type="project" value="TreeGrafter"/>
</dbReference>
<feature type="domain" description="Protein kinase" evidence="16">
    <location>
        <begin position="12"/>
        <end position="264"/>
    </location>
</feature>
<keyword evidence="9 14" id="KW-0067">ATP-binding</keyword>
<evidence type="ECO:0000256" key="14">
    <source>
        <dbReference type="PROSITE-ProRule" id="PRU10141"/>
    </source>
</evidence>
<dbReference type="InterPro" id="IPR011009">
    <property type="entry name" value="Kinase-like_dom_sf"/>
</dbReference>
<keyword evidence="8" id="KW-0418">Kinase</keyword>
<sequence length="677" mass="76007">MSKLDIKTVGPFILQETLGRGQTGVVKLGIHCQNKKKVAVKIIDRTKLSEQVLLKVEREIAIMKLIEHPHVLGLYDVYENKKHLFLILEHVSGGELFDYLVRRGRLPINEARRFFAQIVSAVDFCHKHCICHRDLKPENLLLDRRMNIKVADFGMASLQAGDNAMLETSCGSPHYACPEVIRGEKYDGRRADTWSCGVILYALLVGALPFDDDNLKGLLEKVKRGVFSIPSFVPSDLKELLRGMIEVDQDKRYTLQQVKRHPFLSSYKEDLPPDPDIIDIVKIENINAKDEIDPDVLVCMTSLGCFKNKDKLLNNLLKEGKTIEKVVYFLLLERKERVPCNEDTEVASINRFHNLEDPPRKRVDSCGSPRLQRSSNRQNVELCPSPPIMRPRAETYTGGTSSPTPLHISPKHQSSLSSSKSPSSSPPDSPSSTTPPGSPWKSRLSNIKQVIVGSPKFHKKRHTHTTGSSSGETTPVCPSPDSSPDLVKKSWFGHLMLGHNGHHRQEEPFFILIKGKSFGTVKADVVHSFLSVNNLTHCVVTQSSFKAEYKKVGGKTMFRKPVRILVEITPVKSNSDENNEVHTVSITLESGPAHRFKKLCEKLQLILLSNKRQSVQADGISFNGDKACLLVQEEKKENSLSHKLELAHLSDTESESEILDSPRISKKKTSYDAKKLY</sequence>
<dbReference type="Pfam" id="PF00069">
    <property type="entry name" value="Pkinase"/>
    <property type="match status" value="1"/>
</dbReference>
<evidence type="ECO:0000256" key="8">
    <source>
        <dbReference type="ARBA" id="ARBA00022777"/>
    </source>
</evidence>
<evidence type="ECO:0000256" key="7">
    <source>
        <dbReference type="ARBA" id="ARBA00022741"/>
    </source>
</evidence>
<dbReference type="Pfam" id="PF21115">
    <property type="entry name" value="UBA_BRSK"/>
    <property type="match status" value="1"/>
</dbReference>
<dbReference type="SMART" id="SM00220">
    <property type="entry name" value="S_TKc"/>
    <property type="match status" value="1"/>
</dbReference>
<keyword evidence="18" id="KW-1185">Reference proteome</keyword>
<keyword evidence="5" id="KW-0808">Transferase</keyword>
<dbReference type="GO" id="GO:0004674">
    <property type="term" value="F:protein serine/threonine kinase activity"/>
    <property type="evidence" value="ECO:0007669"/>
    <property type="project" value="UniProtKB-KW"/>
</dbReference>
<dbReference type="OMA" id="DTHCVPV"/>
<feature type="compositionally biased region" description="Low complexity" evidence="15">
    <location>
        <begin position="465"/>
        <end position="474"/>
    </location>
</feature>
<evidence type="ECO:0000256" key="9">
    <source>
        <dbReference type="ARBA" id="ARBA00022840"/>
    </source>
</evidence>
<comment type="catalytic activity">
    <reaction evidence="12">
        <text>L-threonyl-[protein] + ATP = O-phospho-L-threonyl-[protein] + ADP + H(+)</text>
        <dbReference type="Rhea" id="RHEA:46608"/>
        <dbReference type="Rhea" id="RHEA-COMP:11060"/>
        <dbReference type="Rhea" id="RHEA-COMP:11605"/>
        <dbReference type="ChEBI" id="CHEBI:15378"/>
        <dbReference type="ChEBI" id="CHEBI:30013"/>
        <dbReference type="ChEBI" id="CHEBI:30616"/>
        <dbReference type="ChEBI" id="CHEBI:61977"/>
        <dbReference type="ChEBI" id="CHEBI:456216"/>
        <dbReference type="EC" id="2.7.11.1"/>
    </reaction>
</comment>
<dbReference type="PROSITE" id="PS00108">
    <property type="entry name" value="PROTEIN_KINASE_ST"/>
    <property type="match status" value="1"/>
</dbReference>
<evidence type="ECO:0000313" key="18">
    <source>
        <dbReference type="Proteomes" id="UP000887567"/>
    </source>
</evidence>
<keyword evidence="11" id="KW-0524">Neurogenesis</keyword>